<keyword evidence="3" id="KW-1185">Reference proteome</keyword>
<dbReference type="Proteomes" id="UP000019373">
    <property type="component" value="Unassembled WGS sequence"/>
</dbReference>
<evidence type="ECO:0000313" key="3">
    <source>
        <dbReference type="Proteomes" id="UP000019373"/>
    </source>
</evidence>
<dbReference type="HOGENOM" id="CLU_2210011_0_0_1"/>
<reference evidence="3" key="1">
    <citation type="journal article" date="2014" name="BMC Genomics">
        <title>Genome characteristics reveal the impact of lichenization on lichen-forming fungus Endocarpon pusillum Hedwig (Verrucariales, Ascomycota).</title>
        <authorList>
            <person name="Wang Y.-Y."/>
            <person name="Liu B."/>
            <person name="Zhang X.-Y."/>
            <person name="Zhou Q.-M."/>
            <person name="Zhang T."/>
            <person name="Li H."/>
            <person name="Yu Y.-F."/>
            <person name="Zhang X.-L."/>
            <person name="Hao X.-Y."/>
            <person name="Wang M."/>
            <person name="Wang L."/>
            <person name="Wei J.-C."/>
        </authorList>
    </citation>
    <scope>NUCLEOTIDE SEQUENCE [LARGE SCALE GENOMIC DNA]</scope>
    <source>
        <strain evidence="3">Z07020 / HMAS-L-300199</strain>
    </source>
</reference>
<name>U1GGW4_ENDPU</name>
<evidence type="ECO:0000256" key="1">
    <source>
        <dbReference type="SAM" id="MobiDB-lite"/>
    </source>
</evidence>
<protein>
    <submittedName>
        <fullName evidence="2">Uncharacterized protein</fullName>
    </submittedName>
</protein>
<dbReference type="GeneID" id="19238549"/>
<dbReference type="AlphaFoldDB" id="U1GGW4"/>
<organism evidence="2 3">
    <name type="scientific">Endocarpon pusillum (strain Z07020 / HMAS-L-300199)</name>
    <name type="common">Lichen-forming fungus</name>
    <dbReference type="NCBI Taxonomy" id="1263415"/>
    <lineage>
        <taxon>Eukaryota</taxon>
        <taxon>Fungi</taxon>
        <taxon>Dikarya</taxon>
        <taxon>Ascomycota</taxon>
        <taxon>Pezizomycotina</taxon>
        <taxon>Eurotiomycetes</taxon>
        <taxon>Chaetothyriomycetidae</taxon>
        <taxon>Verrucariales</taxon>
        <taxon>Verrucariaceae</taxon>
        <taxon>Endocarpon</taxon>
    </lineage>
</organism>
<evidence type="ECO:0000313" key="2">
    <source>
        <dbReference type="EMBL" id="ERF71353.1"/>
    </source>
</evidence>
<sequence length="107" mass="12271">MKSKTTAGQRSEYDQRMDRSRDPGVGLAFAAENAEREPQNRFRLEKKNLVALRERQERLRDDGDRQLFQIPLWLDSLQELTPNGVLMHHKRTGSGTSIDCPATFPGM</sequence>
<accession>U1GGW4</accession>
<proteinExistence type="predicted"/>
<dbReference type="RefSeq" id="XP_007803055.1">
    <property type="nucleotide sequence ID" value="XM_007804864.1"/>
</dbReference>
<dbReference type="EMBL" id="KE721224">
    <property type="protein sequence ID" value="ERF71353.1"/>
    <property type="molecule type" value="Genomic_DNA"/>
</dbReference>
<feature type="region of interest" description="Disordered" evidence="1">
    <location>
        <begin position="1"/>
        <end position="26"/>
    </location>
</feature>
<gene>
    <name evidence="2" type="ORF">EPUS_03508</name>
</gene>
<feature type="compositionally biased region" description="Basic and acidic residues" evidence="1">
    <location>
        <begin position="11"/>
        <end position="22"/>
    </location>
</feature>